<dbReference type="Gene3D" id="4.10.80.30">
    <property type="entry name" value="DNA polymerase, domain 6"/>
    <property type="match status" value="1"/>
</dbReference>
<feature type="region of interest" description="Disordered" evidence="5">
    <location>
        <begin position="660"/>
        <end position="686"/>
    </location>
</feature>
<feature type="compositionally biased region" description="Low complexity" evidence="5">
    <location>
        <begin position="660"/>
        <end position="680"/>
    </location>
</feature>
<feature type="compositionally biased region" description="Acidic residues" evidence="5">
    <location>
        <begin position="158"/>
        <end position="327"/>
    </location>
</feature>
<feature type="domain" description="LysM" evidence="7">
    <location>
        <begin position="617"/>
        <end position="660"/>
    </location>
</feature>
<proteinExistence type="inferred from homology"/>
<dbReference type="PROSITE" id="PS51782">
    <property type="entry name" value="LYSM"/>
    <property type="match status" value="4"/>
</dbReference>
<feature type="compositionally biased region" description="Low complexity" evidence="5">
    <location>
        <begin position="725"/>
        <end position="745"/>
    </location>
</feature>
<accession>A0A1M4TPA0</accession>
<keyword evidence="3" id="KW-0081">Bacteriolytic enzyme</keyword>
<dbReference type="InterPro" id="IPR002901">
    <property type="entry name" value="MGlyc_endo_b_GlcNAc-like_dom"/>
</dbReference>
<evidence type="ECO:0000256" key="2">
    <source>
        <dbReference type="ARBA" id="ARBA00022529"/>
    </source>
</evidence>
<dbReference type="GO" id="GO:0008932">
    <property type="term" value="F:lytic endotransglycosylase activity"/>
    <property type="evidence" value="ECO:0007669"/>
    <property type="project" value="TreeGrafter"/>
</dbReference>
<feature type="region of interest" description="Disordered" evidence="5">
    <location>
        <begin position="152"/>
        <end position="369"/>
    </location>
</feature>
<dbReference type="OrthoDB" id="2155627at2"/>
<gene>
    <name evidence="8" type="ORF">SAMN02745249_00468</name>
</gene>
<dbReference type="AlphaFoldDB" id="A0A1M4TPA0"/>
<reference evidence="8 9" key="1">
    <citation type="submission" date="2016-11" db="EMBL/GenBank/DDBJ databases">
        <authorList>
            <person name="Jaros S."/>
            <person name="Januszkiewicz K."/>
            <person name="Wedrychowicz H."/>
        </authorList>
    </citation>
    <scope>NUCLEOTIDE SEQUENCE [LARGE SCALE GENOMIC DNA]</scope>
    <source>
        <strain evidence="8 9">DSM 15692</strain>
    </source>
</reference>
<evidence type="ECO:0000256" key="1">
    <source>
        <dbReference type="ARBA" id="ARBA00010266"/>
    </source>
</evidence>
<dbReference type="PANTHER" id="PTHR33734">
    <property type="entry name" value="LYSM DOMAIN-CONTAINING GPI-ANCHORED PROTEIN 2"/>
    <property type="match status" value="1"/>
</dbReference>
<keyword evidence="9" id="KW-1185">Reference proteome</keyword>
<dbReference type="InterPro" id="IPR001387">
    <property type="entry name" value="Cro/C1-type_HTH"/>
</dbReference>
<protein>
    <recommendedName>
        <fullName evidence="4">Peptidoglycan hydrolase</fullName>
    </recommendedName>
</protein>
<feature type="compositionally biased region" description="Basic and acidic residues" evidence="5">
    <location>
        <begin position="597"/>
        <end position="611"/>
    </location>
</feature>
<dbReference type="InterPro" id="IPR018392">
    <property type="entry name" value="LysM"/>
</dbReference>
<dbReference type="Pfam" id="PF01476">
    <property type="entry name" value="LysM"/>
    <property type="match status" value="4"/>
</dbReference>
<evidence type="ECO:0000313" key="9">
    <source>
        <dbReference type="Proteomes" id="UP000184128"/>
    </source>
</evidence>
<feature type="domain" description="LysM" evidence="7">
    <location>
        <begin position="682"/>
        <end position="725"/>
    </location>
</feature>
<evidence type="ECO:0000256" key="5">
    <source>
        <dbReference type="SAM" id="MobiDB-lite"/>
    </source>
</evidence>
<name>A0A1M4TPA0_9LACT</name>
<evidence type="ECO:0000256" key="3">
    <source>
        <dbReference type="ARBA" id="ARBA00022638"/>
    </source>
</evidence>
<dbReference type="PROSITE" id="PS50943">
    <property type="entry name" value="HTH_CROC1"/>
    <property type="match status" value="1"/>
</dbReference>
<dbReference type="InterPro" id="IPR036779">
    <property type="entry name" value="LysM_dom_sf"/>
</dbReference>
<feature type="region of interest" description="Disordered" evidence="5">
    <location>
        <begin position="725"/>
        <end position="754"/>
    </location>
</feature>
<dbReference type="RefSeq" id="WP_143274259.1">
    <property type="nucleotide sequence ID" value="NZ_FQUF01000006.1"/>
</dbReference>
<dbReference type="Pfam" id="PF01832">
    <property type="entry name" value="Glucosaminidase"/>
    <property type="match status" value="1"/>
</dbReference>
<dbReference type="SMART" id="SM00047">
    <property type="entry name" value="LYZ2"/>
    <property type="match status" value="1"/>
</dbReference>
<feature type="region of interest" description="Disordered" evidence="5">
    <location>
        <begin position="588"/>
        <end position="618"/>
    </location>
</feature>
<dbReference type="CDD" id="cd00118">
    <property type="entry name" value="LysM"/>
    <property type="match status" value="4"/>
</dbReference>
<evidence type="ECO:0000256" key="4">
    <source>
        <dbReference type="ARBA" id="ARBA00032108"/>
    </source>
</evidence>
<dbReference type="PANTHER" id="PTHR33734:SF22">
    <property type="entry name" value="MEMBRANE-BOUND LYTIC MUREIN TRANSGLYCOSYLASE D"/>
    <property type="match status" value="1"/>
</dbReference>
<evidence type="ECO:0000313" key="8">
    <source>
        <dbReference type="EMBL" id="SHE46291.1"/>
    </source>
</evidence>
<evidence type="ECO:0000259" key="7">
    <source>
        <dbReference type="PROSITE" id="PS51782"/>
    </source>
</evidence>
<organism evidence="8 9">
    <name type="scientific">Atopostipes suicloacalis DSM 15692</name>
    <dbReference type="NCBI Taxonomy" id="1121025"/>
    <lineage>
        <taxon>Bacteria</taxon>
        <taxon>Bacillati</taxon>
        <taxon>Bacillota</taxon>
        <taxon>Bacilli</taxon>
        <taxon>Lactobacillales</taxon>
        <taxon>Carnobacteriaceae</taxon>
        <taxon>Atopostipes</taxon>
    </lineage>
</organism>
<feature type="compositionally biased region" description="Acidic residues" evidence="5">
    <location>
        <begin position="73"/>
        <end position="90"/>
    </location>
</feature>
<dbReference type="Gene3D" id="1.10.530.10">
    <property type="match status" value="1"/>
</dbReference>
<feature type="domain" description="HTH cro/C1-type" evidence="6">
    <location>
        <begin position="379"/>
        <end position="397"/>
    </location>
</feature>
<keyword evidence="8" id="KW-0378">Hydrolase</keyword>
<dbReference type="Proteomes" id="UP000184128">
    <property type="component" value="Unassembled WGS sequence"/>
</dbReference>
<feature type="domain" description="LysM" evidence="7">
    <location>
        <begin position="373"/>
        <end position="417"/>
    </location>
</feature>
<sequence>MEADHKSKDLNKFTQKRKHSYIPLSASIIASVLLAMNPNYKVLAEDNEENDDLLKIKALHEDYHSLLKNATESETETQEENEEEASEDEAVDLISDNEEIQMIKTNLLLAIEKVESSEYANQLQADNLTVEKLDLIFESLITDLINQEEAEAAKNVDDDLEDSTDLEEPEQEETEDTEEDSTDLEDTEDSEEEASEDSTELEEPEQEETEDAEENSTDLEDTEDSEEEASEDSTDLEEPEQEETEDTEEDSTDLEDTEDSEEEASEDSTELEEPEQEETEGTEEDSTDLEEPDQEETEDTEDSAEEDSEDSTELEELEQEETENTEEVEQKEAEKAEEKEKKEAQKQEKPVKKAAATPKVASLAKTSTSQETISYTVKTGDTLNKIAKKFGVSVSSLVSLNNIKNQNKINVGQTLLIKGSKDDLGDIGKNLTNSEFINIIGEHASKIAKDNNLYASVMVAQAALESGFGGSSLSSAPNYNLFGIKGSYNGQSVTMKTWENINGQNVTVNAKFKKYPSYLESLLDNAYLLRNGTSWDPKYYSGTWLENAKNYKEATAWLEGRYATDPAYASKLNNLIATYNLTRFDSELVGGATPPTDEDKNEKPSTGDKDVTPSTGSTYTVKSGDTLTHIAAKYKTSVSELKKLNNLKSDLIYVGQKLKVTGSSSSSKPETKPTTPAPSTGSTYTVKSGDTLSHIAVKYKTSVSELKKLNNLKSDLIYIGQKLKVTGSSSSSKPETKPTTPAPSTGSTYTVKSGDTLSGISVKYKMSVSELKK</sequence>
<feature type="compositionally biased region" description="Basic and acidic residues" evidence="5">
    <location>
        <begin position="328"/>
        <end position="351"/>
    </location>
</feature>
<dbReference type="EMBL" id="FQUF01000006">
    <property type="protein sequence ID" value="SHE46291.1"/>
    <property type="molecule type" value="Genomic_DNA"/>
</dbReference>
<comment type="similarity">
    <text evidence="1">Belongs to the glycosyl hydrolase 73 family.</text>
</comment>
<dbReference type="GO" id="GO:0042742">
    <property type="term" value="P:defense response to bacterium"/>
    <property type="evidence" value="ECO:0007669"/>
    <property type="project" value="UniProtKB-KW"/>
</dbReference>
<feature type="region of interest" description="Disordered" evidence="5">
    <location>
        <begin position="70"/>
        <end position="90"/>
    </location>
</feature>
<dbReference type="GO" id="GO:0004040">
    <property type="term" value="F:amidase activity"/>
    <property type="evidence" value="ECO:0007669"/>
    <property type="project" value="InterPro"/>
</dbReference>
<evidence type="ECO:0000259" key="6">
    <source>
        <dbReference type="PROSITE" id="PS50943"/>
    </source>
</evidence>
<dbReference type="Gene3D" id="3.10.350.10">
    <property type="entry name" value="LysM domain"/>
    <property type="match status" value="4"/>
</dbReference>
<dbReference type="GO" id="GO:0031640">
    <property type="term" value="P:killing of cells of another organism"/>
    <property type="evidence" value="ECO:0007669"/>
    <property type="project" value="UniProtKB-KW"/>
</dbReference>
<dbReference type="SMART" id="SM00257">
    <property type="entry name" value="LysM"/>
    <property type="match status" value="4"/>
</dbReference>
<keyword evidence="2" id="KW-0929">Antimicrobial</keyword>
<dbReference type="STRING" id="1121025.SAMN02745249_00468"/>
<feature type="domain" description="LysM" evidence="7">
    <location>
        <begin position="747"/>
        <end position="773"/>
    </location>
</feature>
<feature type="non-terminal residue" evidence="8">
    <location>
        <position position="773"/>
    </location>
</feature>
<dbReference type="SUPFAM" id="SSF54106">
    <property type="entry name" value="LysM domain"/>
    <property type="match status" value="3"/>
</dbReference>